<sequence length="157" mass="18386">MSVTNALYLLLWDNTAPIDTLLATTFPKQTTPRLNYEINTRLSLKYLKSYHGFRINFTDNLTKHLDLYHTIGWYNWPAERDLDLRRYKYWGARLARLSSVITKGPSGVRQLKPRRWPVVIRNFFNFWVTIMALAILTIGFGTASVWLTAIQYDLGKQ</sequence>
<keyword evidence="1" id="KW-0472">Membrane</keyword>
<feature type="transmembrane region" description="Helical" evidence="1">
    <location>
        <begin position="124"/>
        <end position="147"/>
    </location>
</feature>
<evidence type="ECO:0000313" key="2">
    <source>
        <dbReference type="EMBL" id="KAK0725602.1"/>
    </source>
</evidence>
<accession>A0AA40E5B5</accession>
<comment type="caution">
    <text evidence="2">The sequence shown here is derived from an EMBL/GenBank/DDBJ whole genome shotgun (WGS) entry which is preliminary data.</text>
</comment>
<protein>
    <submittedName>
        <fullName evidence="2">Uncharacterized protein</fullName>
    </submittedName>
</protein>
<proteinExistence type="predicted"/>
<dbReference type="Proteomes" id="UP001172102">
    <property type="component" value="Unassembled WGS sequence"/>
</dbReference>
<evidence type="ECO:0000313" key="3">
    <source>
        <dbReference type="Proteomes" id="UP001172102"/>
    </source>
</evidence>
<evidence type="ECO:0000256" key="1">
    <source>
        <dbReference type="SAM" id="Phobius"/>
    </source>
</evidence>
<reference evidence="2" key="1">
    <citation type="submission" date="2023-06" db="EMBL/GenBank/DDBJ databases">
        <title>Genome-scale phylogeny and comparative genomics of the fungal order Sordariales.</title>
        <authorList>
            <consortium name="Lawrence Berkeley National Laboratory"/>
            <person name="Hensen N."/>
            <person name="Bonometti L."/>
            <person name="Westerberg I."/>
            <person name="Brannstrom I.O."/>
            <person name="Guillou S."/>
            <person name="Cros-Aarteil S."/>
            <person name="Calhoun S."/>
            <person name="Haridas S."/>
            <person name="Kuo A."/>
            <person name="Mondo S."/>
            <person name="Pangilinan J."/>
            <person name="Riley R."/>
            <person name="Labutti K."/>
            <person name="Andreopoulos B."/>
            <person name="Lipzen A."/>
            <person name="Chen C."/>
            <person name="Yanf M."/>
            <person name="Daum C."/>
            <person name="Ng V."/>
            <person name="Clum A."/>
            <person name="Steindorff A."/>
            <person name="Ohm R."/>
            <person name="Martin F."/>
            <person name="Silar P."/>
            <person name="Natvig D."/>
            <person name="Lalanne C."/>
            <person name="Gautier V."/>
            <person name="Ament-Velasquez S.L."/>
            <person name="Kruys A."/>
            <person name="Hutchinson M.I."/>
            <person name="Powell A.J."/>
            <person name="Barry K."/>
            <person name="Miller A.N."/>
            <person name="Grigoriev I.V."/>
            <person name="Debuchy R."/>
            <person name="Gladieux P."/>
            <person name="Thoren M.H."/>
            <person name="Johannesson H."/>
        </authorList>
    </citation>
    <scope>NUCLEOTIDE SEQUENCE</scope>
    <source>
        <strain evidence="2">SMH4607-1</strain>
    </source>
</reference>
<keyword evidence="1" id="KW-0812">Transmembrane</keyword>
<name>A0AA40E5B5_9PEZI</name>
<gene>
    <name evidence="2" type="ORF">B0H67DRAFT_551134</name>
</gene>
<dbReference type="EMBL" id="JAUKUA010000002">
    <property type="protein sequence ID" value="KAK0725602.1"/>
    <property type="molecule type" value="Genomic_DNA"/>
</dbReference>
<keyword evidence="1" id="KW-1133">Transmembrane helix</keyword>
<organism evidence="2 3">
    <name type="scientific">Lasiosphaeris hirsuta</name>
    <dbReference type="NCBI Taxonomy" id="260670"/>
    <lineage>
        <taxon>Eukaryota</taxon>
        <taxon>Fungi</taxon>
        <taxon>Dikarya</taxon>
        <taxon>Ascomycota</taxon>
        <taxon>Pezizomycotina</taxon>
        <taxon>Sordariomycetes</taxon>
        <taxon>Sordariomycetidae</taxon>
        <taxon>Sordariales</taxon>
        <taxon>Lasiosphaeriaceae</taxon>
        <taxon>Lasiosphaeris</taxon>
    </lineage>
</organism>
<keyword evidence="3" id="KW-1185">Reference proteome</keyword>
<dbReference type="AlphaFoldDB" id="A0AA40E5B5"/>